<protein>
    <recommendedName>
        <fullName evidence="3">Ig-like domain-containing protein</fullName>
    </recommendedName>
</protein>
<dbReference type="InterPro" id="IPR007110">
    <property type="entry name" value="Ig-like_dom"/>
</dbReference>
<keyword evidence="5" id="KW-1185">Reference proteome</keyword>
<dbReference type="InterPro" id="IPR013783">
    <property type="entry name" value="Ig-like_fold"/>
</dbReference>
<name>A0A2G9Q9Z1_AQUCT</name>
<dbReference type="Proteomes" id="UP000228934">
    <property type="component" value="Unassembled WGS sequence"/>
</dbReference>
<organism evidence="4 5">
    <name type="scientific">Aquarana catesbeiana</name>
    <name type="common">American bullfrog</name>
    <name type="synonym">Rana catesbeiana</name>
    <dbReference type="NCBI Taxonomy" id="8400"/>
    <lineage>
        <taxon>Eukaryota</taxon>
        <taxon>Metazoa</taxon>
        <taxon>Chordata</taxon>
        <taxon>Craniata</taxon>
        <taxon>Vertebrata</taxon>
        <taxon>Euteleostomi</taxon>
        <taxon>Amphibia</taxon>
        <taxon>Batrachia</taxon>
        <taxon>Anura</taxon>
        <taxon>Neobatrachia</taxon>
        <taxon>Ranoidea</taxon>
        <taxon>Ranidae</taxon>
        <taxon>Aquarana</taxon>
    </lineage>
</organism>
<dbReference type="AlphaFoldDB" id="A0A2G9Q9Z1"/>
<dbReference type="PANTHER" id="PTHR19971">
    <property type="entry name" value="SIGNAL-REGULATORY PROTEIN BETA"/>
    <property type="match status" value="1"/>
</dbReference>
<dbReference type="PROSITE" id="PS50835">
    <property type="entry name" value="IG_LIKE"/>
    <property type="match status" value="2"/>
</dbReference>
<dbReference type="OrthoDB" id="10043043at2759"/>
<evidence type="ECO:0000313" key="5">
    <source>
        <dbReference type="Proteomes" id="UP000228934"/>
    </source>
</evidence>
<sequence>MQCVYLSYHTNITTLFIVTADADVKMTGPSTYTATLGSNAHIPCTFTSDQNLMDSPQFAVFWYYNESVILGTDDSGGYNTSKYSMDKYQALNGIANLRISNISVADRGIYKCFVSYTQSQEQTITVTIQAVPKITVVNDDVMINKPSFLCCEISGFYPVDIYITWLRDGEPLGNVLEGKLQNNPDGTYSINSSIILTFTEEDRKRNFSCRVHHVSLPTPLNKDLQ</sequence>
<evidence type="ECO:0000259" key="3">
    <source>
        <dbReference type="PROSITE" id="PS50835"/>
    </source>
</evidence>
<reference evidence="5" key="1">
    <citation type="journal article" date="2017" name="Nat. Commun.">
        <title>The North American bullfrog draft genome provides insight into hormonal regulation of long noncoding RNA.</title>
        <authorList>
            <person name="Hammond S.A."/>
            <person name="Warren R.L."/>
            <person name="Vandervalk B.P."/>
            <person name="Kucuk E."/>
            <person name="Khan H."/>
            <person name="Gibb E.A."/>
            <person name="Pandoh P."/>
            <person name="Kirk H."/>
            <person name="Zhao Y."/>
            <person name="Jones M."/>
            <person name="Mungall A.J."/>
            <person name="Coope R."/>
            <person name="Pleasance S."/>
            <person name="Moore R.A."/>
            <person name="Holt R.A."/>
            <person name="Round J.M."/>
            <person name="Ohora S."/>
            <person name="Walle B.V."/>
            <person name="Veldhoen N."/>
            <person name="Helbing C.C."/>
            <person name="Birol I."/>
        </authorList>
    </citation>
    <scope>NUCLEOTIDE SEQUENCE [LARGE SCALE GENOMIC DNA]</scope>
</reference>
<proteinExistence type="predicted"/>
<gene>
    <name evidence="4" type="ORF">AB205_0143190</name>
</gene>
<dbReference type="InterPro" id="IPR036179">
    <property type="entry name" value="Ig-like_dom_sf"/>
</dbReference>
<dbReference type="PROSITE" id="PS00290">
    <property type="entry name" value="IG_MHC"/>
    <property type="match status" value="1"/>
</dbReference>
<feature type="domain" description="Ig-like" evidence="3">
    <location>
        <begin position="132"/>
        <end position="225"/>
    </location>
</feature>
<dbReference type="EMBL" id="KZ045425">
    <property type="protein sequence ID" value="PIO11991.1"/>
    <property type="molecule type" value="Genomic_DNA"/>
</dbReference>
<evidence type="ECO:0000256" key="2">
    <source>
        <dbReference type="ARBA" id="ARBA00023180"/>
    </source>
</evidence>
<dbReference type="SMART" id="SM00409">
    <property type="entry name" value="IG"/>
    <property type="match status" value="1"/>
</dbReference>
<evidence type="ECO:0000313" key="4">
    <source>
        <dbReference type="EMBL" id="PIO11991.1"/>
    </source>
</evidence>
<dbReference type="Pfam" id="PF07686">
    <property type="entry name" value="V-set"/>
    <property type="match status" value="1"/>
</dbReference>
<dbReference type="SMART" id="SM00407">
    <property type="entry name" value="IGc1"/>
    <property type="match status" value="1"/>
</dbReference>
<dbReference type="InterPro" id="IPR013106">
    <property type="entry name" value="Ig_V-set"/>
</dbReference>
<keyword evidence="1" id="KW-1015">Disulfide bond</keyword>
<dbReference type="InterPro" id="IPR051755">
    <property type="entry name" value="Ig-like_CS_Receptor"/>
</dbReference>
<dbReference type="SUPFAM" id="SSF48726">
    <property type="entry name" value="Immunoglobulin"/>
    <property type="match status" value="2"/>
</dbReference>
<feature type="non-terminal residue" evidence="4">
    <location>
        <position position="225"/>
    </location>
</feature>
<dbReference type="Pfam" id="PF07654">
    <property type="entry name" value="C1-set"/>
    <property type="match status" value="1"/>
</dbReference>
<evidence type="ECO:0000256" key="1">
    <source>
        <dbReference type="ARBA" id="ARBA00023157"/>
    </source>
</evidence>
<dbReference type="Gene3D" id="2.60.40.10">
    <property type="entry name" value="Immunoglobulins"/>
    <property type="match status" value="2"/>
</dbReference>
<dbReference type="InterPro" id="IPR003599">
    <property type="entry name" value="Ig_sub"/>
</dbReference>
<feature type="domain" description="Ig-like" evidence="3">
    <location>
        <begin position="22"/>
        <end position="125"/>
    </location>
</feature>
<dbReference type="InterPro" id="IPR003597">
    <property type="entry name" value="Ig_C1-set"/>
</dbReference>
<dbReference type="InterPro" id="IPR003006">
    <property type="entry name" value="Ig/MHC_CS"/>
</dbReference>
<keyword evidence="2" id="KW-0325">Glycoprotein</keyword>
<accession>A0A2G9Q9Z1</accession>